<sequence>MSSKFGIHGHGLAHSLKDGDVDEIRLERAAVSSETASESCSIESDDEPLTQAFDFDDSTDPDADAVEAEIIGPPQKKRRRIDTYTVTEVVSQPAPLNGVLAAVHAPEGGGVETLVPSKPSSLPTASALEGLTYQDMMTYYRKFQDALSVAQGEGVAEVAAIKVSMEKKFIFLSTLDGIMAQCHAIVNETEKRMQDVQANIHNEILKCMDRDSKNVERCQVVRKREKNLRTAIAERQSVIIDSLTKFSKTVGT</sequence>
<dbReference type="OrthoDB" id="10466190at2759"/>
<evidence type="ECO:0000313" key="3">
    <source>
        <dbReference type="Proteomes" id="UP001165082"/>
    </source>
</evidence>
<feature type="region of interest" description="Disordered" evidence="1">
    <location>
        <begin position="29"/>
        <end position="61"/>
    </location>
</feature>
<dbReference type="Proteomes" id="UP001165082">
    <property type="component" value="Unassembled WGS sequence"/>
</dbReference>
<evidence type="ECO:0000256" key="1">
    <source>
        <dbReference type="SAM" id="MobiDB-lite"/>
    </source>
</evidence>
<dbReference type="EMBL" id="BRXZ01000596">
    <property type="protein sequence ID" value="GMH48217.1"/>
    <property type="molecule type" value="Genomic_DNA"/>
</dbReference>
<comment type="caution">
    <text evidence="2">The sequence shown here is derived from an EMBL/GenBank/DDBJ whole genome shotgun (WGS) entry which is preliminary data.</text>
</comment>
<evidence type="ECO:0000313" key="2">
    <source>
        <dbReference type="EMBL" id="GMH48217.1"/>
    </source>
</evidence>
<organism evidence="2 3">
    <name type="scientific">Triparma retinervis</name>
    <dbReference type="NCBI Taxonomy" id="2557542"/>
    <lineage>
        <taxon>Eukaryota</taxon>
        <taxon>Sar</taxon>
        <taxon>Stramenopiles</taxon>
        <taxon>Ochrophyta</taxon>
        <taxon>Bolidophyceae</taxon>
        <taxon>Parmales</taxon>
        <taxon>Triparmaceae</taxon>
        <taxon>Triparma</taxon>
    </lineage>
</organism>
<reference evidence="2" key="1">
    <citation type="submission" date="2022-07" db="EMBL/GenBank/DDBJ databases">
        <title>Genome analysis of Parmales, a sister group of diatoms, reveals the evolutionary specialization of diatoms from phago-mixotrophs to photoautotrophs.</title>
        <authorList>
            <person name="Ban H."/>
            <person name="Sato S."/>
            <person name="Yoshikawa S."/>
            <person name="Kazumasa Y."/>
            <person name="Nakamura Y."/>
            <person name="Ichinomiya M."/>
            <person name="Saitoh K."/>
            <person name="Sato N."/>
            <person name="Blanc-Mathieu R."/>
            <person name="Endo H."/>
            <person name="Kuwata A."/>
            <person name="Ogata H."/>
        </authorList>
    </citation>
    <scope>NUCLEOTIDE SEQUENCE</scope>
</reference>
<feature type="compositionally biased region" description="Acidic residues" evidence="1">
    <location>
        <begin position="43"/>
        <end position="61"/>
    </location>
</feature>
<dbReference type="AlphaFoldDB" id="A0A9W6ZBF0"/>
<name>A0A9W6ZBF0_9STRA</name>
<accession>A0A9W6ZBF0</accession>
<protein>
    <submittedName>
        <fullName evidence="2">Uncharacterized protein</fullName>
    </submittedName>
</protein>
<proteinExistence type="predicted"/>
<keyword evidence="3" id="KW-1185">Reference proteome</keyword>
<feature type="compositionally biased region" description="Polar residues" evidence="1">
    <location>
        <begin position="32"/>
        <end position="42"/>
    </location>
</feature>
<gene>
    <name evidence="2" type="ORF">TrRE_jg13313</name>
</gene>